<keyword evidence="2" id="KW-1185">Reference proteome</keyword>
<comment type="caution">
    <text evidence="1">The sequence shown here is derived from an EMBL/GenBank/DDBJ whole genome shotgun (WGS) entry which is preliminary data.</text>
</comment>
<accession>A0A1V8M1H8</accession>
<evidence type="ECO:0000313" key="1">
    <source>
        <dbReference type="EMBL" id="OQK15420.1"/>
    </source>
</evidence>
<proteinExistence type="predicted"/>
<dbReference type="Proteomes" id="UP000191980">
    <property type="component" value="Unassembled WGS sequence"/>
</dbReference>
<dbReference type="EMBL" id="LPUF01000004">
    <property type="protein sequence ID" value="OQK15420.1"/>
    <property type="molecule type" value="Genomic_DNA"/>
</dbReference>
<sequence length="141" mass="17171">MFLFFQIFKRLPTFSYPELRLLSQFFNKENKKPSKEELFFKDVINNMRDPNSIKWSYKNHHNLDMSGIPLYETWEKWLKDLINHMDVQNIDYPNFGDHYYFYEMTSGKEINIPIGVEDTRNKKVRDSFKNGMVLRLMPRET</sequence>
<gene>
    <name evidence="1" type="ORF">AU255_18295</name>
</gene>
<reference evidence="1 2" key="1">
    <citation type="submission" date="2015-12" db="EMBL/GenBank/DDBJ databases">
        <authorList>
            <person name="Shamseldin A."/>
            <person name="Moawad H."/>
            <person name="Abd El-Rahim W.M."/>
            <person name="Sadowsky M.J."/>
        </authorList>
    </citation>
    <scope>NUCLEOTIDE SEQUENCE [LARGE SCALE GENOMIC DNA]</scope>
    <source>
        <strain evidence="1 2">WF1</strain>
    </source>
</reference>
<organism evidence="1 2">
    <name type="scientific">Methyloprofundus sedimenti</name>
    <dbReference type="NCBI Taxonomy" id="1420851"/>
    <lineage>
        <taxon>Bacteria</taxon>
        <taxon>Pseudomonadati</taxon>
        <taxon>Pseudomonadota</taxon>
        <taxon>Gammaproteobacteria</taxon>
        <taxon>Methylococcales</taxon>
        <taxon>Methylococcaceae</taxon>
        <taxon>Methyloprofundus</taxon>
    </lineage>
</organism>
<protein>
    <submittedName>
        <fullName evidence="1">Uncharacterized protein</fullName>
    </submittedName>
</protein>
<evidence type="ECO:0000313" key="2">
    <source>
        <dbReference type="Proteomes" id="UP000191980"/>
    </source>
</evidence>
<name>A0A1V8M1H8_9GAMM</name>
<dbReference type="OrthoDB" id="9762066at2"/>
<dbReference type="RefSeq" id="WP_080524359.1">
    <property type="nucleotide sequence ID" value="NZ_LPUF01000004.1"/>
</dbReference>
<dbReference type="AlphaFoldDB" id="A0A1V8M1H8"/>